<reference evidence="11" key="1">
    <citation type="journal article" date="2018" name="Front. Plant Sci.">
        <title>Elevated Inorganic Carbon Concentrating Mechanism Confers Tolerance to High Light in an Arctic Chlorella sp. ArM0029B.</title>
        <authorList>
            <person name="Hwangbo K."/>
            <person name="Lim J.M."/>
            <person name="Jeong S.W."/>
            <person name="Vikramathithan J."/>
            <person name="Park Y.I."/>
            <person name="Jeong W.J."/>
        </authorList>
    </citation>
    <scope>NUCLEOTIDE SEQUENCE</scope>
</reference>
<evidence type="ECO:0000256" key="5">
    <source>
        <dbReference type="ARBA" id="ARBA00022833"/>
    </source>
</evidence>
<dbReference type="Pfam" id="PF00484">
    <property type="entry name" value="Pro_CA"/>
    <property type="match status" value="1"/>
</dbReference>
<evidence type="ECO:0000256" key="3">
    <source>
        <dbReference type="ARBA" id="ARBA00014628"/>
    </source>
</evidence>
<dbReference type="PANTHER" id="PTHR11002:SF76">
    <property type="entry name" value="CARBONIC ANHYDRASE"/>
    <property type="match status" value="1"/>
</dbReference>
<dbReference type="CDD" id="cd00883">
    <property type="entry name" value="beta_CA_cladeA"/>
    <property type="match status" value="1"/>
</dbReference>
<dbReference type="GO" id="GO:0008270">
    <property type="term" value="F:zinc ion binding"/>
    <property type="evidence" value="ECO:0007669"/>
    <property type="project" value="UniProtKB-UniRule"/>
</dbReference>
<protein>
    <recommendedName>
        <fullName evidence="3 10">Carbonic anhydrase</fullName>
        <ecNumber evidence="2 10">4.2.1.1</ecNumber>
    </recommendedName>
    <alternativeName>
        <fullName evidence="7 10">Carbonate dehydratase</fullName>
    </alternativeName>
</protein>
<dbReference type="SUPFAM" id="SSF53056">
    <property type="entry name" value="beta-carbonic anhydrase, cab"/>
    <property type="match status" value="1"/>
</dbReference>
<accession>A0A345AXC0</accession>
<evidence type="ECO:0000313" key="11">
    <source>
        <dbReference type="EMBL" id="AXF41553.1"/>
    </source>
</evidence>
<dbReference type="InterPro" id="IPR001765">
    <property type="entry name" value="Carbonic_anhydrase"/>
</dbReference>
<dbReference type="Gene3D" id="3.40.1050.10">
    <property type="entry name" value="Carbonic anhydrase"/>
    <property type="match status" value="1"/>
</dbReference>
<evidence type="ECO:0000256" key="4">
    <source>
        <dbReference type="ARBA" id="ARBA00022723"/>
    </source>
</evidence>
<dbReference type="GO" id="GO:0004089">
    <property type="term" value="F:carbonate dehydratase activity"/>
    <property type="evidence" value="ECO:0007669"/>
    <property type="project" value="UniProtKB-UniRule"/>
</dbReference>
<dbReference type="PROSITE" id="PS00704">
    <property type="entry name" value="PROK_CO2_ANHYDRASE_1"/>
    <property type="match status" value="1"/>
</dbReference>
<evidence type="ECO:0000256" key="9">
    <source>
        <dbReference type="PIRSR" id="PIRSR601765-1"/>
    </source>
</evidence>
<proteinExistence type="evidence at transcript level"/>
<keyword evidence="6 10" id="KW-0456">Lyase</keyword>
<dbReference type="InterPro" id="IPR036874">
    <property type="entry name" value="Carbonic_anhydrase_sf"/>
</dbReference>
<dbReference type="PROSITE" id="PS00705">
    <property type="entry name" value="PROK_CO2_ANHYDRASE_2"/>
    <property type="match status" value="1"/>
</dbReference>
<evidence type="ECO:0000256" key="1">
    <source>
        <dbReference type="ARBA" id="ARBA00006217"/>
    </source>
</evidence>
<dbReference type="FunFam" id="3.40.1050.10:FF:000001">
    <property type="entry name" value="Carbonic anhydrase"/>
    <property type="match status" value="1"/>
</dbReference>
<evidence type="ECO:0000256" key="2">
    <source>
        <dbReference type="ARBA" id="ARBA00012925"/>
    </source>
</evidence>
<keyword evidence="4 9" id="KW-0479">Metal-binding</keyword>
<sequence length="289" mass="31775">MAGRERMMKLGEWATQQTDRDPTFFTKLKDLQTPEYLWIGCSDSRVPANELLGLGPGAVFVQRNVGNLATHKDMNVMSCMEYAVTVLKVKHIIVCGHYGCGAVKGALTLPCATPGLVNLWIQDIRDTRDKNCEALRKLQGPEQVDKLVELNVMRQVFNVCTSPIVQQAWDAGQRLAVHGLVYALSDGILKPLTPPITSLGSFESYSHERELDGLRHLSLSAKRVLRVGRLAVLGLLSLAQAPLPPRPFYVAHLLGRAASNPHPLPCRRVSMDRPHTHAADVIADPAASH</sequence>
<dbReference type="EC" id="4.2.1.1" evidence="2 10"/>
<comment type="catalytic activity">
    <reaction evidence="8 10">
        <text>hydrogencarbonate + H(+) = CO2 + H2O</text>
        <dbReference type="Rhea" id="RHEA:10748"/>
        <dbReference type="ChEBI" id="CHEBI:15377"/>
        <dbReference type="ChEBI" id="CHEBI:15378"/>
        <dbReference type="ChEBI" id="CHEBI:16526"/>
        <dbReference type="ChEBI" id="CHEBI:17544"/>
        <dbReference type="EC" id="4.2.1.1"/>
    </reaction>
</comment>
<comment type="cofactor">
    <cofactor evidence="9">
        <name>Zn(2+)</name>
        <dbReference type="ChEBI" id="CHEBI:29105"/>
    </cofactor>
    <text evidence="9">Binds 1 zinc ion per subunit.</text>
</comment>
<keyword evidence="5 9" id="KW-0862">Zinc</keyword>
<dbReference type="SMART" id="SM00947">
    <property type="entry name" value="Pro_CA"/>
    <property type="match status" value="1"/>
</dbReference>
<feature type="binding site" evidence="9">
    <location>
        <position position="100"/>
    </location>
    <ligand>
        <name>Zn(2+)</name>
        <dbReference type="ChEBI" id="CHEBI:29105"/>
    </ligand>
</feature>
<evidence type="ECO:0000256" key="6">
    <source>
        <dbReference type="ARBA" id="ARBA00023239"/>
    </source>
</evidence>
<evidence type="ECO:0000256" key="10">
    <source>
        <dbReference type="RuleBase" id="RU003956"/>
    </source>
</evidence>
<feature type="binding site" evidence="9">
    <location>
        <position position="41"/>
    </location>
    <ligand>
        <name>Zn(2+)</name>
        <dbReference type="ChEBI" id="CHEBI:29105"/>
    </ligand>
</feature>
<dbReference type="AlphaFoldDB" id="A0A345AXC0"/>
<dbReference type="EMBL" id="MG669264">
    <property type="protein sequence ID" value="AXF41553.1"/>
    <property type="molecule type" value="mRNA"/>
</dbReference>
<dbReference type="GO" id="GO:0015976">
    <property type="term" value="P:carbon utilization"/>
    <property type="evidence" value="ECO:0007669"/>
    <property type="project" value="InterPro"/>
</dbReference>
<evidence type="ECO:0000256" key="8">
    <source>
        <dbReference type="ARBA" id="ARBA00048348"/>
    </source>
</evidence>
<comment type="function">
    <text evidence="10">Reversible hydration of carbon dioxide.</text>
</comment>
<organism evidence="11">
    <name type="scientific">Chlorella sp. ArM0029B</name>
    <dbReference type="NCBI Taxonomy" id="1415603"/>
    <lineage>
        <taxon>Eukaryota</taxon>
        <taxon>Viridiplantae</taxon>
        <taxon>Chlorophyta</taxon>
        <taxon>core chlorophytes</taxon>
        <taxon>Trebouxiophyceae</taxon>
        <taxon>Chlorellales</taxon>
        <taxon>Chlorellaceae</taxon>
        <taxon>Chlorella clade</taxon>
        <taxon>Chlorella</taxon>
    </lineage>
</organism>
<comment type="similarity">
    <text evidence="1 10">Belongs to the beta-class carbonic anhydrase family.</text>
</comment>
<feature type="binding site" evidence="9">
    <location>
        <position position="43"/>
    </location>
    <ligand>
        <name>Zn(2+)</name>
        <dbReference type="ChEBI" id="CHEBI:29105"/>
    </ligand>
</feature>
<dbReference type="PANTHER" id="PTHR11002">
    <property type="entry name" value="CARBONIC ANHYDRASE"/>
    <property type="match status" value="1"/>
</dbReference>
<feature type="binding site" evidence="9">
    <location>
        <position position="97"/>
    </location>
    <ligand>
        <name>Zn(2+)</name>
        <dbReference type="ChEBI" id="CHEBI:29105"/>
    </ligand>
</feature>
<evidence type="ECO:0000256" key="7">
    <source>
        <dbReference type="ARBA" id="ARBA00031969"/>
    </source>
</evidence>
<name>A0A345AXC0_9CHLO</name>
<dbReference type="InterPro" id="IPR015892">
    <property type="entry name" value="Carbonic_anhydrase_CS"/>
</dbReference>